<keyword evidence="6" id="KW-0521">NADP</keyword>
<dbReference type="NCBIfam" id="NF008774">
    <property type="entry name" value="PRK11815.1"/>
    <property type="match status" value="1"/>
</dbReference>
<dbReference type="GO" id="GO:0017150">
    <property type="term" value="F:tRNA dihydrouridine synthase activity"/>
    <property type="evidence" value="ECO:0007669"/>
    <property type="project" value="InterPro"/>
</dbReference>
<keyword evidence="14" id="KW-1185">Reference proteome</keyword>
<dbReference type="SUPFAM" id="SSF51395">
    <property type="entry name" value="FMN-linked oxidoreductases"/>
    <property type="match status" value="1"/>
</dbReference>
<sequence>MSMQEEATSRQIQDRPLVQIAPMLDITYFEFRQFMRMLTKRAQLWSEMMPDASLIYGEKEKVDQMLQCSPNESPLVLQLGGNNVENLTKAAKIALAYGYDEVNINAGCPSSRVSGKGCFGAALMNDAPLVARIVEHLRNELTVPVTVKHRLGVDHNDSYEFVRDFVSTVAEKGCTHFIVHARKAWLNGINPRQNRSIPPLHHDRVYKLCQEFPHLKFSLNGGVKTLAEIKYALEKGVYGVMVGRLAYENPCELVRVDTDIYGEKENPATCKTRRILLESYADFIDANAERNKGTNVCLLVKPILGTFHGEAGTKIFRQALSDMNAYETLEFPKGKTKSAQFIHRAIHIMESVNPEALDCPLH</sequence>
<proteinExistence type="inferred from homology"/>
<feature type="binding site" evidence="11">
    <location>
        <position position="148"/>
    </location>
    <ligand>
        <name>FMN</name>
        <dbReference type="ChEBI" id="CHEBI:58210"/>
    </ligand>
</feature>
<dbReference type="InterPro" id="IPR035587">
    <property type="entry name" value="DUS-like_FMN-bd"/>
</dbReference>
<dbReference type="CDD" id="cd02801">
    <property type="entry name" value="DUS_like_FMN"/>
    <property type="match status" value="1"/>
</dbReference>
<feature type="binding site" evidence="11">
    <location>
        <begin position="243"/>
        <end position="244"/>
    </location>
    <ligand>
        <name>FMN</name>
        <dbReference type="ChEBI" id="CHEBI:58210"/>
    </ligand>
</feature>
<dbReference type="Gene3D" id="3.20.20.70">
    <property type="entry name" value="Aldolase class I"/>
    <property type="match status" value="1"/>
</dbReference>
<protein>
    <recommendedName>
        <fullName evidence="9">tRNA-dihydrouridine synthase</fullName>
        <ecNumber evidence="9">1.3.1.-</ecNumber>
    </recommendedName>
</protein>
<dbReference type="AlphaFoldDB" id="A0A9W5TDC2"/>
<feature type="binding site" evidence="11">
    <location>
        <begin position="220"/>
        <end position="222"/>
    </location>
    <ligand>
        <name>FMN</name>
        <dbReference type="ChEBI" id="CHEBI:58210"/>
    </ligand>
</feature>
<evidence type="ECO:0000256" key="5">
    <source>
        <dbReference type="ARBA" id="ARBA00022694"/>
    </source>
</evidence>
<dbReference type="PANTHER" id="PTHR42907:SF1">
    <property type="entry name" value="FMN-LINKED OXIDOREDUCTASES SUPERFAMILY PROTEIN"/>
    <property type="match status" value="1"/>
</dbReference>
<feature type="binding site" evidence="11">
    <location>
        <position position="78"/>
    </location>
    <ligand>
        <name>FMN</name>
        <dbReference type="ChEBI" id="CHEBI:58210"/>
    </ligand>
</feature>
<evidence type="ECO:0000256" key="1">
    <source>
        <dbReference type="ARBA" id="ARBA00001917"/>
    </source>
</evidence>
<dbReference type="EC" id="1.3.1.-" evidence="9"/>
<comment type="similarity">
    <text evidence="9">Belongs to the dus family.</text>
</comment>
<organism evidence="13 14">
    <name type="scientific">Babesia ovis</name>
    <dbReference type="NCBI Taxonomy" id="5869"/>
    <lineage>
        <taxon>Eukaryota</taxon>
        <taxon>Sar</taxon>
        <taxon>Alveolata</taxon>
        <taxon>Apicomplexa</taxon>
        <taxon>Aconoidasida</taxon>
        <taxon>Piroplasmida</taxon>
        <taxon>Babesiidae</taxon>
        <taxon>Babesia</taxon>
    </lineage>
</organism>
<dbReference type="InterPro" id="IPR018517">
    <property type="entry name" value="tRNA_hU_synthase_CS"/>
</dbReference>
<dbReference type="GO" id="GO:0050660">
    <property type="term" value="F:flavin adenine dinucleotide binding"/>
    <property type="evidence" value="ECO:0007669"/>
    <property type="project" value="InterPro"/>
</dbReference>
<comment type="caution">
    <text evidence="13">The sequence shown here is derived from an EMBL/GenBank/DDBJ whole genome shotgun (WGS) entry which is preliminary data.</text>
</comment>
<dbReference type="Proteomes" id="UP001057455">
    <property type="component" value="Unassembled WGS sequence"/>
</dbReference>
<feature type="domain" description="DUS-like FMN-binding" evidence="12">
    <location>
        <begin position="20"/>
        <end position="326"/>
    </location>
</feature>
<comment type="cofactor">
    <cofactor evidence="1 9 11">
        <name>FMN</name>
        <dbReference type="ChEBI" id="CHEBI:58210"/>
    </cofactor>
</comment>
<evidence type="ECO:0000313" key="14">
    <source>
        <dbReference type="Proteomes" id="UP001057455"/>
    </source>
</evidence>
<dbReference type="PIRSF" id="PIRSF006621">
    <property type="entry name" value="Dus"/>
    <property type="match status" value="1"/>
</dbReference>
<evidence type="ECO:0000256" key="2">
    <source>
        <dbReference type="ARBA" id="ARBA00022555"/>
    </source>
</evidence>
<dbReference type="InterPro" id="IPR004653">
    <property type="entry name" value="DusA"/>
</dbReference>
<keyword evidence="7" id="KW-0694">RNA-binding</keyword>
<dbReference type="EMBL" id="BLIY01000024">
    <property type="protein sequence ID" value="GFE55748.1"/>
    <property type="molecule type" value="Genomic_DNA"/>
</dbReference>
<dbReference type="Gene3D" id="1.20.120.1460">
    <property type="match status" value="1"/>
</dbReference>
<accession>A0A9W5TDC2</accession>
<keyword evidence="8 9" id="KW-0560">Oxidoreductase</keyword>
<reference evidence="13" key="1">
    <citation type="submission" date="2019-12" db="EMBL/GenBank/DDBJ databases">
        <title>Genome sequence of Babesia ovis.</title>
        <authorList>
            <person name="Yamagishi J."/>
            <person name="Sevinc F."/>
            <person name="Xuan X."/>
        </authorList>
    </citation>
    <scope>NUCLEOTIDE SEQUENCE</scope>
    <source>
        <strain evidence="13">Selcuk</strain>
    </source>
</reference>
<evidence type="ECO:0000259" key="12">
    <source>
        <dbReference type="Pfam" id="PF01207"/>
    </source>
</evidence>
<evidence type="ECO:0000256" key="4">
    <source>
        <dbReference type="ARBA" id="ARBA00022643"/>
    </source>
</evidence>
<dbReference type="InterPro" id="IPR001269">
    <property type="entry name" value="DUS_fam"/>
</dbReference>
<gene>
    <name evidence="13" type="ORF">BaOVIS_031520</name>
</gene>
<dbReference type="OrthoDB" id="10262250at2759"/>
<keyword evidence="4 9" id="KW-0288">FMN</keyword>
<keyword evidence="11" id="KW-0547">Nucleotide-binding</keyword>
<evidence type="ECO:0000256" key="6">
    <source>
        <dbReference type="ARBA" id="ARBA00022857"/>
    </source>
</evidence>
<dbReference type="InterPro" id="IPR013785">
    <property type="entry name" value="Aldolase_TIM"/>
</dbReference>
<evidence type="ECO:0000256" key="9">
    <source>
        <dbReference type="PIRNR" id="PIRNR006621"/>
    </source>
</evidence>
<dbReference type="PROSITE" id="PS01136">
    <property type="entry name" value="UPF0034"/>
    <property type="match status" value="1"/>
</dbReference>
<evidence type="ECO:0000256" key="11">
    <source>
        <dbReference type="PIRSR" id="PIRSR006621-2"/>
    </source>
</evidence>
<dbReference type="Pfam" id="PF01207">
    <property type="entry name" value="Dus"/>
    <property type="match status" value="1"/>
</dbReference>
<evidence type="ECO:0000313" key="13">
    <source>
        <dbReference type="EMBL" id="GFE55748.1"/>
    </source>
</evidence>
<evidence type="ECO:0000256" key="7">
    <source>
        <dbReference type="ARBA" id="ARBA00022884"/>
    </source>
</evidence>
<evidence type="ECO:0000256" key="10">
    <source>
        <dbReference type="PIRSR" id="PIRSR006621-1"/>
    </source>
</evidence>
<feature type="active site" description="Proton donor" evidence="10">
    <location>
        <position position="108"/>
    </location>
</feature>
<evidence type="ECO:0000256" key="8">
    <source>
        <dbReference type="ARBA" id="ARBA00023002"/>
    </source>
</evidence>
<dbReference type="GO" id="GO:0000049">
    <property type="term" value="F:tRNA binding"/>
    <property type="evidence" value="ECO:0007669"/>
    <property type="project" value="UniProtKB-KW"/>
</dbReference>
<keyword evidence="5 9" id="KW-0819">tRNA processing</keyword>
<keyword evidence="3 9" id="KW-0285">Flavoprotein</keyword>
<dbReference type="PANTHER" id="PTHR42907">
    <property type="entry name" value="FMN-LINKED OXIDOREDUCTASES SUPERFAMILY PROTEIN"/>
    <property type="match status" value="1"/>
</dbReference>
<keyword evidence="2" id="KW-0820">tRNA-binding</keyword>
<feature type="binding site" evidence="11">
    <location>
        <position position="180"/>
    </location>
    <ligand>
        <name>FMN</name>
        <dbReference type="ChEBI" id="CHEBI:58210"/>
    </ligand>
</feature>
<name>A0A9W5TDC2_BABOV</name>
<comment type="function">
    <text evidence="9">Catalyzes the synthesis of dihydrouridine, a modified base found in the D-loop of most tRNAs.</text>
</comment>
<evidence type="ECO:0000256" key="3">
    <source>
        <dbReference type="ARBA" id="ARBA00022630"/>
    </source>
</evidence>